<accession>A0A165FB63</accession>
<proteinExistence type="predicted"/>
<dbReference type="PANTHER" id="PTHR48125:SF10">
    <property type="entry name" value="OS12G0136300 PROTEIN"/>
    <property type="match status" value="1"/>
</dbReference>
<organism evidence="3 4">
    <name type="scientific">Exidia glandulosa HHB12029</name>
    <dbReference type="NCBI Taxonomy" id="1314781"/>
    <lineage>
        <taxon>Eukaryota</taxon>
        <taxon>Fungi</taxon>
        <taxon>Dikarya</taxon>
        <taxon>Basidiomycota</taxon>
        <taxon>Agaricomycotina</taxon>
        <taxon>Agaricomycetes</taxon>
        <taxon>Auriculariales</taxon>
        <taxon>Exidiaceae</taxon>
        <taxon>Exidia</taxon>
    </lineage>
</organism>
<dbReference type="OrthoDB" id="288590at2759"/>
<feature type="compositionally biased region" description="Polar residues" evidence="1">
    <location>
        <begin position="711"/>
        <end position="722"/>
    </location>
</feature>
<dbReference type="InterPro" id="IPR027443">
    <property type="entry name" value="IPNS-like_sf"/>
</dbReference>
<feature type="compositionally biased region" description="Low complexity" evidence="1">
    <location>
        <begin position="301"/>
        <end position="315"/>
    </location>
</feature>
<feature type="region of interest" description="Disordered" evidence="1">
    <location>
        <begin position="294"/>
        <end position="321"/>
    </location>
</feature>
<feature type="region of interest" description="Disordered" evidence="1">
    <location>
        <begin position="372"/>
        <end position="405"/>
    </location>
</feature>
<gene>
    <name evidence="3" type="ORF">EXIGLDRAFT_751549</name>
</gene>
<dbReference type="Proteomes" id="UP000077266">
    <property type="component" value="Unassembled WGS sequence"/>
</dbReference>
<feature type="chain" id="PRO_5007857637" description="Fe2OG dioxygenase domain-containing protein" evidence="2">
    <location>
        <begin position="23"/>
        <end position="746"/>
    </location>
</feature>
<evidence type="ECO:0008006" key="5">
    <source>
        <dbReference type="Google" id="ProtNLM"/>
    </source>
</evidence>
<dbReference type="PANTHER" id="PTHR48125">
    <property type="entry name" value="LP07818P1"/>
    <property type="match status" value="1"/>
</dbReference>
<reference evidence="3 4" key="1">
    <citation type="journal article" date="2016" name="Mol. Biol. Evol.">
        <title>Comparative Genomics of Early-Diverging Mushroom-Forming Fungi Provides Insights into the Origins of Lignocellulose Decay Capabilities.</title>
        <authorList>
            <person name="Nagy L.G."/>
            <person name="Riley R."/>
            <person name="Tritt A."/>
            <person name="Adam C."/>
            <person name="Daum C."/>
            <person name="Floudas D."/>
            <person name="Sun H."/>
            <person name="Yadav J.S."/>
            <person name="Pangilinan J."/>
            <person name="Larsson K.H."/>
            <person name="Matsuura K."/>
            <person name="Barry K."/>
            <person name="Labutti K."/>
            <person name="Kuo R."/>
            <person name="Ohm R.A."/>
            <person name="Bhattacharya S.S."/>
            <person name="Shirouzu T."/>
            <person name="Yoshinaga Y."/>
            <person name="Martin F.M."/>
            <person name="Grigoriev I.V."/>
            <person name="Hibbett D.S."/>
        </authorList>
    </citation>
    <scope>NUCLEOTIDE SEQUENCE [LARGE SCALE GENOMIC DNA]</scope>
    <source>
        <strain evidence="3 4">HHB12029</strain>
    </source>
</reference>
<feature type="region of interest" description="Disordered" evidence="1">
    <location>
        <begin position="24"/>
        <end position="88"/>
    </location>
</feature>
<feature type="signal peptide" evidence="2">
    <location>
        <begin position="1"/>
        <end position="22"/>
    </location>
</feature>
<dbReference type="STRING" id="1314781.A0A165FB63"/>
<evidence type="ECO:0000256" key="1">
    <source>
        <dbReference type="SAM" id="MobiDB-lite"/>
    </source>
</evidence>
<dbReference type="InParanoid" id="A0A165FB63"/>
<keyword evidence="2" id="KW-0732">Signal</keyword>
<dbReference type="Gene3D" id="2.60.120.330">
    <property type="entry name" value="B-lactam Antibiotic, Isopenicillin N Synthase, Chain"/>
    <property type="match status" value="1"/>
</dbReference>
<keyword evidence="4" id="KW-1185">Reference proteome</keyword>
<feature type="compositionally biased region" description="Pro residues" evidence="1">
    <location>
        <begin position="377"/>
        <end position="399"/>
    </location>
</feature>
<feature type="compositionally biased region" description="Pro residues" evidence="1">
    <location>
        <begin position="32"/>
        <end position="51"/>
    </location>
</feature>
<evidence type="ECO:0000313" key="4">
    <source>
        <dbReference type="Proteomes" id="UP000077266"/>
    </source>
</evidence>
<dbReference type="SUPFAM" id="SSF51197">
    <property type="entry name" value="Clavaminate synthase-like"/>
    <property type="match status" value="1"/>
</dbReference>
<dbReference type="AlphaFoldDB" id="A0A165FB63"/>
<feature type="compositionally biased region" description="Low complexity" evidence="1">
    <location>
        <begin position="63"/>
        <end position="88"/>
    </location>
</feature>
<evidence type="ECO:0000256" key="2">
    <source>
        <dbReference type="SAM" id="SignalP"/>
    </source>
</evidence>
<protein>
    <recommendedName>
        <fullName evidence="5">Fe2OG dioxygenase domain-containing protein</fullName>
    </recommendedName>
</protein>
<feature type="region of interest" description="Disordered" evidence="1">
    <location>
        <begin position="709"/>
        <end position="746"/>
    </location>
</feature>
<dbReference type="EMBL" id="KV426092">
    <property type="protein sequence ID" value="KZV88708.1"/>
    <property type="molecule type" value="Genomic_DNA"/>
</dbReference>
<evidence type="ECO:0000313" key="3">
    <source>
        <dbReference type="EMBL" id="KZV88708.1"/>
    </source>
</evidence>
<sequence>MRHNSLLLAVLAALCIALLVQASPTRGRTSPSRPPSRPPSQPASPARPPSKPIGVPTKPPKTKPVTHPAAPPAHGSGPSTSTSGQQTAASLTELLTSKAKCNTHTTCEECAAATKEVKVTVPGEGGSRKGSTKVNARCAWQQATSAPQGKCIGIEATTRPLSPSLHLIANKNQCAALEQAIIAHQEQLLKGKQKARAVQLWNAMESHVLGTAQSQNADSGTHVASGWLFKHKTDKLTVEKATQLAQSTETPAKTLWLDNVNDPAKYPGPYYTHQDVATMCETALLALIETVHEETIERGSQHSSSQHSSTGSTHSAADDTIKIPVQKRAFSVKSPRTHNNVCITIAPQKTDADYSCFPSNTKLLLHPMSTSTQHIYAPPPGPPPQTQQYAPPPGPPPTRPSLEPVPIQSRSLLPVDDAPFDLQELSRQGWTSLSLKSVYPELYDAYTELFAQSRRFFSSPNDDRQKYHIPAAMQTSEEGYSVVEGEKLLITLRRTSHCPPELLPATERAWNLTGAWLADKLRLVARSLALPEDAFEQLARPCARLPKEERVATLLRLFRYDRPPSSDGPRVVSESHRDLGLLTLVVGHSPGLDAWDVDANGWKSIEDGSNGELTATLLAGQTLARLTNNLYTAGRHQVRVHPASENGEPYRFSIVFAQRGFLPAKISSAAYTTDVTGPFHYPFPEVEMRELYRAISNAHYNVNIDKDLRSQQKQKLAETGNSGRAEPEAYSEPATDAPKPRRCNIV</sequence>
<name>A0A165FB63_EXIGL</name>